<keyword evidence="4" id="KW-1185">Reference proteome</keyword>
<dbReference type="AlphaFoldDB" id="A0AA36MHE5"/>
<dbReference type="EMBL" id="CATQJL010000326">
    <property type="protein sequence ID" value="CAJ0609262.1"/>
    <property type="molecule type" value="Genomic_DNA"/>
</dbReference>
<accession>A0AA36MHE5</accession>
<feature type="compositionally biased region" description="Low complexity" evidence="1">
    <location>
        <begin position="81"/>
        <end position="91"/>
    </location>
</feature>
<reference evidence="3" key="1">
    <citation type="submission" date="2023-07" db="EMBL/GenBank/DDBJ databases">
        <authorList>
            <consortium name="CYATHOMIX"/>
        </authorList>
    </citation>
    <scope>NUCLEOTIDE SEQUENCE</scope>
    <source>
        <strain evidence="3">N/A</strain>
    </source>
</reference>
<evidence type="ECO:0000313" key="4">
    <source>
        <dbReference type="Proteomes" id="UP001176961"/>
    </source>
</evidence>
<feature type="signal peptide" evidence="2">
    <location>
        <begin position="1"/>
        <end position="20"/>
    </location>
</feature>
<proteinExistence type="predicted"/>
<evidence type="ECO:0000256" key="2">
    <source>
        <dbReference type="SAM" id="SignalP"/>
    </source>
</evidence>
<feature type="region of interest" description="Disordered" evidence="1">
    <location>
        <begin position="67"/>
        <end position="105"/>
    </location>
</feature>
<gene>
    <name evidence="3" type="ORF">CYNAS_LOCUS21245</name>
</gene>
<organism evidence="3 4">
    <name type="scientific">Cylicocyclus nassatus</name>
    <name type="common">Nematode worm</name>
    <dbReference type="NCBI Taxonomy" id="53992"/>
    <lineage>
        <taxon>Eukaryota</taxon>
        <taxon>Metazoa</taxon>
        <taxon>Ecdysozoa</taxon>
        <taxon>Nematoda</taxon>
        <taxon>Chromadorea</taxon>
        <taxon>Rhabditida</taxon>
        <taxon>Rhabditina</taxon>
        <taxon>Rhabditomorpha</taxon>
        <taxon>Strongyloidea</taxon>
        <taxon>Strongylidae</taxon>
        <taxon>Cylicocyclus</taxon>
    </lineage>
</organism>
<evidence type="ECO:0000256" key="1">
    <source>
        <dbReference type="SAM" id="MobiDB-lite"/>
    </source>
</evidence>
<name>A0AA36MHE5_CYLNA</name>
<comment type="caution">
    <text evidence="3">The sequence shown here is derived from an EMBL/GenBank/DDBJ whole genome shotgun (WGS) entry which is preliminary data.</text>
</comment>
<protein>
    <submittedName>
        <fullName evidence="3">Uncharacterized protein</fullName>
    </submittedName>
</protein>
<sequence>MTAFYTSLGILVLYSQLTAGLEQLFDKKGLPSIQRINGAGSPIFVAPAPVSTPIIAAVASMLPYKLPNNDEESASDAPRPSSKGQKSSTKSSMKDQSEPCDCSSR</sequence>
<evidence type="ECO:0000313" key="3">
    <source>
        <dbReference type="EMBL" id="CAJ0609262.1"/>
    </source>
</evidence>
<feature type="chain" id="PRO_5041451194" evidence="2">
    <location>
        <begin position="21"/>
        <end position="105"/>
    </location>
</feature>
<keyword evidence="2" id="KW-0732">Signal</keyword>
<dbReference type="Proteomes" id="UP001176961">
    <property type="component" value="Unassembled WGS sequence"/>
</dbReference>